<accession>A0ABR8MTB3</accession>
<keyword evidence="3" id="KW-1185">Reference proteome</keyword>
<gene>
    <name evidence="2" type="ORF">H8B09_10655</name>
</gene>
<proteinExistence type="inferred from homology"/>
<comment type="caution">
    <text evidence="2">The sequence shown here is derived from an EMBL/GenBank/DDBJ whole genome shotgun (WGS) entry which is preliminary data.</text>
</comment>
<dbReference type="InterPro" id="IPR003785">
    <property type="entry name" value="Creatininase/forma_Hydrolase"/>
</dbReference>
<dbReference type="InterPro" id="IPR024087">
    <property type="entry name" value="Creatininase-like_sf"/>
</dbReference>
<organism evidence="2 3">
    <name type="scientific">Paenibacillus terricola</name>
    <dbReference type="NCBI Taxonomy" id="2763503"/>
    <lineage>
        <taxon>Bacteria</taxon>
        <taxon>Bacillati</taxon>
        <taxon>Bacillota</taxon>
        <taxon>Bacilli</taxon>
        <taxon>Bacillales</taxon>
        <taxon>Paenibacillaceae</taxon>
        <taxon>Paenibacillus</taxon>
    </lineage>
</organism>
<evidence type="ECO:0000313" key="3">
    <source>
        <dbReference type="Proteomes" id="UP000609346"/>
    </source>
</evidence>
<sequence length="188" mass="21032">MRGVEHANFIGTITVSPNVLTAMLEEIICLTKQGFKKFLVCTGHGGSYWEGAFIKHINFKYPNIIVITANHNNHAAWEEAVSAAGLTGLNEIHGGLLSVCTAMWLCPKWVKLHSMGSDVPTENRLYADYVGWDKLTVDGCWGQYEDGLHSQSELADKGKIFRNTFIQRRAEGLKGFLEEGYRRKVLSK</sequence>
<dbReference type="EMBL" id="JACXZA010000002">
    <property type="protein sequence ID" value="MBD3919213.1"/>
    <property type="molecule type" value="Genomic_DNA"/>
</dbReference>
<dbReference type="Pfam" id="PF02633">
    <property type="entry name" value="Creatininase"/>
    <property type="match status" value="1"/>
</dbReference>
<dbReference type="Proteomes" id="UP000609346">
    <property type="component" value="Unassembled WGS sequence"/>
</dbReference>
<comment type="similarity">
    <text evidence="1">Belongs to the creatininase superfamily.</text>
</comment>
<protein>
    <submittedName>
        <fullName evidence="2">Creatininase family protein</fullName>
    </submittedName>
</protein>
<dbReference type="Gene3D" id="3.40.50.10310">
    <property type="entry name" value="Creatininase"/>
    <property type="match status" value="1"/>
</dbReference>
<evidence type="ECO:0000313" key="2">
    <source>
        <dbReference type="EMBL" id="MBD3919213.1"/>
    </source>
</evidence>
<evidence type="ECO:0000256" key="1">
    <source>
        <dbReference type="ARBA" id="ARBA00024029"/>
    </source>
</evidence>
<reference evidence="2 3" key="1">
    <citation type="submission" date="2020-09" db="EMBL/GenBank/DDBJ databases">
        <title>Paenibacillus sp. strain PR3 16S rRNA gene Genome sequencing and assembly.</title>
        <authorList>
            <person name="Kim J."/>
        </authorList>
    </citation>
    <scope>NUCLEOTIDE SEQUENCE [LARGE SCALE GENOMIC DNA]</scope>
    <source>
        <strain evidence="2 3">PR3</strain>
    </source>
</reference>
<name>A0ABR8MTB3_9BACL</name>
<dbReference type="SUPFAM" id="SSF102215">
    <property type="entry name" value="Creatininase"/>
    <property type="match status" value="1"/>
</dbReference>